<organism evidence="1 2">
    <name type="scientific">Avena sativa</name>
    <name type="common">Oat</name>
    <dbReference type="NCBI Taxonomy" id="4498"/>
    <lineage>
        <taxon>Eukaryota</taxon>
        <taxon>Viridiplantae</taxon>
        <taxon>Streptophyta</taxon>
        <taxon>Embryophyta</taxon>
        <taxon>Tracheophyta</taxon>
        <taxon>Spermatophyta</taxon>
        <taxon>Magnoliopsida</taxon>
        <taxon>Liliopsida</taxon>
        <taxon>Poales</taxon>
        <taxon>Poaceae</taxon>
        <taxon>BOP clade</taxon>
        <taxon>Pooideae</taxon>
        <taxon>Poodae</taxon>
        <taxon>Poeae</taxon>
        <taxon>Poeae Chloroplast Group 1 (Aveneae type)</taxon>
        <taxon>Aveninae</taxon>
        <taxon>Avena</taxon>
    </lineage>
</organism>
<keyword evidence="2" id="KW-1185">Reference proteome</keyword>
<proteinExistence type="predicted"/>
<protein>
    <submittedName>
        <fullName evidence="1">Uncharacterized protein</fullName>
    </submittedName>
</protein>
<sequence>MEASGWDKGGGDSGRPAAQPPYRRRQDEPNKSHLFDPHSTSEGGHKIGGSDTQSQIIAMEHVQPLQRRDDEKYVWPWTGVLVNVPTEWKNGHRVGENGCDLRDQFPQFRPRKVNPLWDKHGSHTGSAIVQFENDWSGYTNAIDFENHFEAQGCGKRHWEEQKYHGQAMFGWAARANDYTSHGPIGNWLRKYRDLKTIVDCKNEEASKIEQLEANLNRQVEVKGRHVQEAECKFDEGNKLLAKADKDTKKLIKSQNEEIRKMQQHYHIQRQGIIDENRKLRSELQYKVHELDSRCKQLDELAAQSDFDRVILQQEKEKHEVERKHATMATEEQLKADDVFLNLVEEHERETKLTLHNDLESQKLMLDNQALEVEIKQLQGELEILEIMPYEEKEKRKKIDKLRRILEDKYEDKEEIESLQQALIAKQTEHTNELRPAREKLIKGFQDITSGQGHIGIKIIGKLDKKSFINAWKKQSNEDEEVTATILYSEWESQIESWSAMVHGKNTVIVSKDNEKLRELKEEHGEEIYTLVTKALDEITEYRSYVEEHGGEIYGVPELWNYKANRLATSKEAIEYAVKQWMANKNKR</sequence>
<reference evidence="1" key="1">
    <citation type="submission" date="2021-05" db="EMBL/GenBank/DDBJ databases">
        <authorList>
            <person name="Scholz U."/>
            <person name="Mascher M."/>
            <person name="Fiebig A."/>
        </authorList>
    </citation>
    <scope>NUCLEOTIDE SEQUENCE [LARGE SCALE GENOMIC DNA]</scope>
</reference>
<evidence type="ECO:0000313" key="1">
    <source>
        <dbReference type="EnsemblPlants" id="AVESA.00010b.r2.3CG0455570.1.CDS"/>
    </source>
</evidence>
<dbReference type="EnsemblPlants" id="AVESA.00010b.r2.3CG0455570.1">
    <property type="protein sequence ID" value="AVESA.00010b.r2.3CG0455570.1.CDS"/>
    <property type="gene ID" value="AVESA.00010b.r2.3CG0455570"/>
</dbReference>
<dbReference type="Proteomes" id="UP001732700">
    <property type="component" value="Chromosome 3C"/>
</dbReference>
<name>A0ACD5VMX3_AVESA</name>
<accession>A0ACD5VMX3</accession>
<reference evidence="1" key="2">
    <citation type="submission" date="2025-09" db="UniProtKB">
        <authorList>
            <consortium name="EnsemblPlants"/>
        </authorList>
    </citation>
    <scope>IDENTIFICATION</scope>
</reference>
<evidence type="ECO:0000313" key="2">
    <source>
        <dbReference type="Proteomes" id="UP001732700"/>
    </source>
</evidence>